<dbReference type="Proteomes" id="UP000064920">
    <property type="component" value="Chromosome"/>
</dbReference>
<sequence>MDASQHRFYQRMNASGHGSNANTPLAGPSKNKQFVRNQHLSAMLERHDALIGQAKRTQFRRDPVAAIAPYLSVVLAFAMGGLAAIIALFVRFQLAGEVTSPLSPDVELTLDIVFAIAIAFMLREVVSLSAVKRMGAQFAGILLAIVTMHNVVHAMPEPFERLFSPAWVSNVQTTTDAGTLQFRGHSYHL</sequence>
<gene>
    <name evidence="1" type="ORF">IMCC12053_548</name>
</gene>
<dbReference type="KEGG" id="cmar:IMCC12053_548"/>
<name>A0A0N9ZDW8_9RHOB</name>
<organism evidence="1 2">
    <name type="scientific">Celeribacter marinus</name>
    <dbReference type="NCBI Taxonomy" id="1397108"/>
    <lineage>
        <taxon>Bacteria</taxon>
        <taxon>Pseudomonadati</taxon>
        <taxon>Pseudomonadota</taxon>
        <taxon>Alphaproteobacteria</taxon>
        <taxon>Rhodobacterales</taxon>
        <taxon>Roseobacteraceae</taxon>
        <taxon>Celeribacter</taxon>
    </lineage>
</organism>
<dbReference type="RefSeq" id="WP_062215485.1">
    <property type="nucleotide sequence ID" value="NZ_CP012023.1"/>
</dbReference>
<dbReference type="PATRIC" id="fig|1397108.4.peg.565"/>
<evidence type="ECO:0000313" key="1">
    <source>
        <dbReference type="EMBL" id="ALI54497.1"/>
    </source>
</evidence>
<dbReference type="OrthoDB" id="7853329at2"/>
<evidence type="ECO:0000313" key="2">
    <source>
        <dbReference type="Proteomes" id="UP000064920"/>
    </source>
</evidence>
<proteinExistence type="predicted"/>
<accession>A0A0N9ZDW8</accession>
<keyword evidence="2" id="KW-1185">Reference proteome</keyword>
<dbReference type="AlphaFoldDB" id="A0A0N9ZDW8"/>
<dbReference type="STRING" id="1397108.IMCC12053_548"/>
<dbReference type="EMBL" id="CP012023">
    <property type="protein sequence ID" value="ALI54497.1"/>
    <property type="molecule type" value="Genomic_DNA"/>
</dbReference>
<protein>
    <submittedName>
        <fullName evidence="1">Uncharacterized protein</fullName>
    </submittedName>
</protein>
<reference evidence="1 2" key="1">
    <citation type="submission" date="2015-05" db="EMBL/GenBank/DDBJ databases">
        <authorList>
            <person name="Wang D.B."/>
            <person name="Wang M."/>
        </authorList>
    </citation>
    <scope>NUCLEOTIDE SEQUENCE [LARGE SCALE GENOMIC DNA]</scope>
    <source>
        <strain evidence="1 2">IMCC 12053</strain>
    </source>
</reference>